<sequence>MPTSAQLSRVVLAIWIQSISDFQRLNEKSDVYSFGVVLFEVLCARPPVNQTGEEEQAGLAHWAVTSYKNGKLEEIIDPHLEGKIAPMCLEKYGRGCNDDDKDVFHNGGRDVCDSEASRVTIPSNDEKSSISVMMEDDACVL</sequence>
<keyword evidence="1" id="KW-0418">Kinase</keyword>
<dbReference type="PANTHER" id="PTHR27003">
    <property type="entry name" value="OS07G0166700 PROTEIN"/>
    <property type="match status" value="1"/>
</dbReference>
<evidence type="ECO:0000313" key="2">
    <source>
        <dbReference type="Proteomes" id="UP000288805"/>
    </source>
</evidence>
<proteinExistence type="predicted"/>
<dbReference type="InterPro" id="IPR011009">
    <property type="entry name" value="Kinase-like_dom_sf"/>
</dbReference>
<dbReference type="EMBL" id="QGNW01002336">
    <property type="protein sequence ID" value="RVW20815.1"/>
    <property type="molecule type" value="Genomic_DNA"/>
</dbReference>
<dbReference type="Proteomes" id="UP000288805">
    <property type="component" value="Unassembled WGS sequence"/>
</dbReference>
<reference evidence="1 2" key="1">
    <citation type="journal article" date="2018" name="PLoS Genet.">
        <title>Population sequencing reveals clonal diversity and ancestral inbreeding in the grapevine cultivar Chardonnay.</title>
        <authorList>
            <person name="Roach M.J."/>
            <person name="Johnson D.L."/>
            <person name="Bohlmann J."/>
            <person name="van Vuuren H.J."/>
            <person name="Jones S.J."/>
            <person name="Pretorius I.S."/>
            <person name="Schmidt S.A."/>
            <person name="Borneman A.R."/>
        </authorList>
    </citation>
    <scope>NUCLEOTIDE SEQUENCE [LARGE SCALE GENOMIC DNA]</scope>
    <source>
        <strain evidence="2">cv. Chardonnay</strain>
        <tissue evidence="1">Leaf</tissue>
    </source>
</reference>
<accession>A0A438CC43</accession>
<protein>
    <submittedName>
        <fullName evidence="1">Receptor-like protein kinase FERONIA</fullName>
    </submittedName>
</protein>
<comment type="caution">
    <text evidence="1">The sequence shown here is derived from an EMBL/GenBank/DDBJ whole genome shotgun (WGS) entry which is preliminary data.</text>
</comment>
<name>A0A438CC43_VITVI</name>
<dbReference type="AlphaFoldDB" id="A0A438CC43"/>
<dbReference type="Gene3D" id="1.10.510.10">
    <property type="entry name" value="Transferase(Phosphotransferase) domain 1"/>
    <property type="match status" value="1"/>
</dbReference>
<dbReference type="SUPFAM" id="SSF56112">
    <property type="entry name" value="Protein kinase-like (PK-like)"/>
    <property type="match status" value="1"/>
</dbReference>
<evidence type="ECO:0000313" key="1">
    <source>
        <dbReference type="EMBL" id="RVW20815.1"/>
    </source>
</evidence>
<dbReference type="GO" id="GO:0004714">
    <property type="term" value="F:transmembrane receptor protein tyrosine kinase activity"/>
    <property type="evidence" value="ECO:0007669"/>
    <property type="project" value="InterPro"/>
</dbReference>
<gene>
    <name evidence="1" type="primary">FER_5</name>
    <name evidence="1" type="ORF">CK203_114715</name>
</gene>
<keyword evidence="1" id="KW-0675">Receptor</keyword>
<organism evidence="1 2">
    <name type="scientific">Vitis vinifera</name>
    <name type="common">Grape</name>
    <dbReference type="NCBI Taxonomy" id="29760"/>
    <lineage>
        <taxon>Eukaryota</taxon>
        <taxon>Viridiplantae</taxon>
        <taxon>Streptophyta</taxon>
        <taxon>Embryophyta</taxon>
        <taxon>Tracheophyta</taxon>
        <taxon>Spermatophyta</taxon>
        <taxon>Magnoliopsida</taxon>
        <taxon>eudicotyledons</taxon>
        <taxon>Gunneridae</taxon>
        <taxon>Pentapetalae</taxon>
        <taxon>rosids</taxon>
        <taxon>Vitales</taxon>
        <taxon>Vitaceae</taxon>
        <taxon>Viteae</taxon>
        <taxon>Vitis</taxon>
    </lineage>
</organism>
<dbReference type="InterPro" id="IPR045272">
    <property type="entry name" value="ANXUR1/2-like"/>
</dbReference>
<dbReference type="PANTHER" id="PTHR27003:SF434">
    <property type="entry name" value="RECEPTOR-LIKE PROTEIN KINASE FERONIA"/>
    <property type="match status" value="1"/>
</dbReference>
<keyword evidence="1" id="KW-0808">Transferase</keyword>